<reference evidence="2 3" key="1">
    <citation type="submission" date="2020-08" db="EMBL/GenBank/DDBJ databases">
        <title>Genemic of Streptomyces polyaspartic.</title>
        <authorList>
            <person name="Liu W."/>
        </authorList>
    </citation>
    <scope>NUCLEOTIDE SEQUENCE [LARGE SCALE GENOMIC DNA]</scope>
    <source>
        <strain evidence="2 3">TRM66268-LWL</strain>
    </source>
</reference>
<keyword evidence="1" id="KW-0732">Signal</keyword>
<dbReference type="EMBL" id="JACTVJ010000013">
    <property type="protein sequence ID" value="MBC9716208.1"/>
    <property type="molecule type" value="Genomic_DNA"/>
</dbReference>
<gene>
    <name evidence="2" type="ORF">H9Y04_27085</name>
</gene>
<sequence>MPSGKGSYRGRRRRWTAGLGVLALGVMAGGAALATPAAAVPQEVEFTTVCTPPSNLGIPPIEGPTKAKITVTPASPKVGDTVTVTYEVTKPASGNPTSVALPADIMKPKGKVILGGAQTGEVAVEGPRKNTPVAGNAPFPAFSMTGTFTVTAPGDITFSPGDYTINTNYIIDIDIPCVVKTPPAPVSETVTATGGGDPTNPRKLTLSAASGAPDAYVTGTLSGFTPSTPVTLAGWNGTAITADKLTATSTAAGGQTMRIRVKDPATVGIVAFEGAAWDPAKGAGPQPYTLTTPGGGGTTLDQNLKSSVKAGQLTMTQAGNAVMMSGVDFGKGGPSTGALQQVTVKDFRGGPAGWSLTGKVTKFTGPNGAYIDADKLSWTPKCATKAGSPSQCAAGTAGPVGASGATLAQTPNAALTGGEFTVDAGLSLNVPEFTAPGEYAGVLTLTLT</sequence>
<feature type="chain" id="PRO_5045559197" evidence="1">
    <location>
        <begin position="35"/>
        <end position="448"/>
    </location>
</feature>
<evidence type="ECO:0000313" key="2">
    <source>
        <dbReference type="EMBL" id="MBC9716208.1"/>
    </source>
</evidence>
<dbReference type="Proteomes" id="UP000642284">
    <property type="component" value="Unassembled WGS sequence"/>
</dbReference>
<proteinExistence type="predicted"/>
<organism evidence="2 3">
    <name type="scientific">Streptomyces polyasparticus</name>
    <dbReference type="NCBI Taxonomy" id="2767826"/>
    <lineage>
        <taxon>Bacteria</taxon>
        <taxon>Bacillati</taxon>
        <taxon>Actinomycetota</taxon>
        <taxon>Actinomycetes</taxon>
        <taxon>Kitasatosporales</taxon>
        <taxon>Streptomycetaceae</taxon>
        <taxon>Streptomyces</taxon>
    </lineage>
</organism>
<dbReference type="RefSeq" id="WP_187816659.1">
    <property type="nucleotide sequence ID" value="NZ_JACTVJ010000013.1"/>
</dbReference>
<accession>A0ABR7SLA3</accession>
<keyword evidence="3" id="KW-1185">Reference proteome</keyword>
<evidence type="ECO:0000313" key="3">
    <source>
        <dbReference type="Proteomes" id="UP000642284"/>
    </source>
</evidence>
<protein>
    <submittedName>
        <fullName evidence="2">Beta-xylosidase</fullName>
    </submittedName>
</protein>
<feature type="signal peptide" evidence="1">
    <location>
        <begin position="1"/>
        <end position="34"/>
    </location>
</feature>
<comment type="caution">
    <text evidence="2">The sequence shown here is derived from an EMBL/GenBank/DDBJ whole genome shotgun (WGS) entry which is preliminary data.</text>
</comment>
<name>A0ABR7SLA3_9ACTN</name>
<evidence type="ECO:0000256" key="1">
    <source>
        <dbReference type="SAM" id="SignalP"/>
    </source>
</evidence>